<dbReference type="SUPFAM" id="SSF48371">
    <property type="entry name" value="ARM repeat"/>
    <property type="match status" value="1"/>
</dbReference>
<feature type="domain" description="CLASP N-terminal" evidence="2">
    <location>
        <begin position="32"/>
        <end position="225"/>
    </location>
</feature>
<feature type="region of interest" description="Disordered" evidence="1">
    <location>
        <begin position="227"/>
        <end position="258"/>
    </location>
</feature>
<dbReference type="GO" id="GO:0005881">
    <property type="term" value="C:cytoplasmic microtubule"/>
    <property type="evidence" value="ECO:0007669"/>
    <property type="project" value="TreeGrafter"/>
</dbReference>
<feature type="compositionally biased region" description="Low complexity" evidence="1">
    <location>
        <begin position="362"/>
        <end position="374"/>
    </location>
</feature>
<dbReference type="Proteomes" id="UP000887577">
    <property type="component" value="Unplaced"/>
</dbReference>
<dbReference type="GO" id="GO:0072686">
    <property type="term" value="C:mitotic spindle"/>
    <property type="evidence" value="ECO:0007669"/>
    <property type="project" value="TreeGrafter"/>
</dbReference>
<evidence type="ECO:0000313" key="4">
    <source>
        <dbReference type="WBParaSite" id="PSU_v2.g2659.t1"/>
    </source>
</evidence>
<dbReference type="InterPro" id="IPR016024">
    <property type="entry name" value="ARM-type_fold"/>
</dbReference>
<sequence>MSSRLRSSPPSGAGAVSENDFLEAFAETQPEKLGNLRGCIISNVPHSTDIVLDNIGLWKKCLIDGLKELRSTLTREYCITIAFFAVKLRSRMMPLVEQMFPNLMNLVKNSTKIISSSAIVLSEYITKYVNHSSLITMASGYMSSKSGPVKANVENILFTMLLNWDKNLLTSHINSIKDIIKKGLTDANAETRTAAKDAYFAFYDKFSLQALQLYESLDSSRQKALNHPKSAALSSHSLSRQSSVITTPKPKPFIARTPSFTPQNLSSLTINNNIPKSNGFSSATAATRRITNIRKPSPIRQNRSAEAPAVLKSIGTRQHSIPRLNGNNNGNYLHSNGGVTSNNHHHREGLKHQIPLVRPNHPSAAPASRPSRPSVFGTIRSSSLPRTISDSALGSSNIKPSNSIEKRMLKT</sequence>
<proteinExistence type="predicted"/>
<accession>A0A914YX50</accession>
<dbReference type="InterPro" id="IPR024395">
    <property type="entry name" value="CLASP_N_dom"/>
</dbReference>
<dbReference type="WBParaSite" id="PSU_v2.g2659.t1">
    <property type="protein sequence ID" value="PSU_v2.g2659.t1"/>
    <property type="gene ID" value="PSU_v2.g2659"/>
</dbReference>
<protein>
    <submittedName>
        <fullName evidence="4">CLASP N-terminal domain-containing protein</fullName>
    </submittedName>
</protein>
<evidence type="ECO:0000256" key="1">
    <source>
        <dbReference type="SAM" id="MobiDB-lite"/>
    </source>
</evidence>
<dbReference type="InterPro" id="IPR011989">
    <property type="entry name" value="ARM-like"/>
</dbReference>
<dbReference type="GO" id="GO:0090307">
    <property type="term" value="P:mitotic spindle assembly"/>
    <property type="evidence" value="ECO:0007669"/>
    <property type="project" value="TreeGrafter"/>
</dbReference>
<feature type="region of interest" description="Disordered" evidence="1">
    <location>
        <begin position="356"/>
        <end position="411"/>
    </location>
</feature>
<dbReference type="Gene3D" id="1.25.10.10">
    <property type="entry name" value="Leucine-rich Repeat Variant"/>
    <property type="match status" value="1"/>
</dbReference>
<organism evidence="3 4">
    <name type="scientific">Panagrolaimus superbus</name>
    <dbReference type="NCBI Taxonomy" id="310955"/>
    <lineage>
        <taxon>Eukaryota</taxon>
        <taxon>Metazoa</taxon>
        <taxon>Ecdysozoa</taxon>
        <taxon>Nematoda</taxon>
        <taxon>Chromadorea</taxon>
        <taxon>Rhabditida</taxon>
        <taxon>Tylenchina</taxon>
        <taxon>Panagrolaimomorpha</taxon>
        <taxon>Panagrolaimoidea</taxon>
        <taxon>Panagrolaimidae</taxon>
        <taxon>Panagrolaimus</taxon>
    </lineage>
</organism>
<dbReference type="PANTHER" id="PTHR21567:SF9">
    <property type="entry name" value="CLIP-ASSOCIATING PROTEIN"/>
    <property type="match status" value="1"/>
</dbReference>
<evidence type="ECO:0000259" key="2">
    <source>
        <dbReference type="Pfam" id="PF12348"/>
    </source>
</evidence>
<keyword evidence="3" id="KW-1185">Reference proteome</keyword>
<dbReference type="Pfam" id="PF12348">
    <property type="entry name" value="CLASP_N"/>
    <property type="match status" value="1"/>
</dbReference>
<feature type="compositionally biased region" description="Polar residues" evidence="1">
    <location>
        <begin position="379"/>
        <end position="403"/>
    </location>
</feature>
<reference evidence="4" key="1">
    <citation type="submission" date="2022-11" db="UniProtKB">
        <authorList>
            <consortium name="WormBaseParasite"/>
        </authorList>
    </citation>
    <scope>IDENTIFICATION</scope>
</reference>
<dbReference type="AlphaFoldDB" id="A0A914YX50"/>
<evidence type="ECO:0000313" key="3">
    <source>
        <dbReference type="Proteomes" id="UP000887577"/>
    </source>
</evidence>
<dbReference type="GO" id="GO:0005876">
    <property type="term" value="C:spindle microtubule"/>
    <property type="evidence" value="ECO:0007669"/>
    <property type="project" value="TreeGrafter"/>
</dbReference>
<dbReference type="GO" id="GO:0005815">
    <property type="term" value="C:microtubule organizing center"/>
    <property type="evidence" value="ECO:0007669"/>
    <property type="project" value="TreeGrafter"/>
</dbReference>
<name>A0A914YX50_9BILA</name>
<feature type="compositionally biased region" description="Low complexity" evidence="1">
    <location>
        <begin position="230"/>
        <end position="243"/>
    </location>
</feature>
<dbReference type="PANTHER" id="PTHR21567">
    <property type="entry name" value="CLASP"/>
    <property type="match status" value="1"/>
</dbReference>
<dbReference type="GO" id="GO:0008017">
    <property type="term" value="F:microtubule binding"/>
    <property type="evidence" value="ECO:0007669"/>
    <property type="project" value="TreeGrafter"/>
</dbReference>